<evidence type="ECO:0000259" key="7">
    <source>
        <dbReference type="PROSITE" id="PS50893"/>
    </source>
</evidence>
<dbReference type="GO" id="GO:0005524">
    <property type="term" value="F:ATP binding"/>
    <property type="evidence" value="ECO:0007669"/>
    <property type="project" value="UniProtKB-KW"/>
</dbReference>
<reference evidence="8" key="1">
    <citation type="journal article" date="2021" name="PeerJ">
        <title>Extensive microbial diversity within the chicken gut microbiome revealed by metagenomics and culture.</title>
        <authorList>
            <person name="Gilroy R."/>
            <person name="Ravi A."/>
            <person name="Getino M."/>
            <person name="Pursley I."/>
            <person name="Horton D.L."/>
            <person name="Alikhan N.F."/>
            <person name="Baker D."/>
            <person name="Gharbi K."/>
            <person name="Hall N."/>
            <person name="Watson M."/>
            <person name="Adriaenssens E.M."/>
            <person name="Foster-Nyarko E."/>
            <person name="Jarju S."/>
            <person name="Secka A."/>
            <person name="Antonio M."/>
            <person name="Oren A."/>
            <person name="Chaudhuri R.R."/>
            <person name="La Ragione R."/>
            <person name="Hildebrand F."/>
            <person name="Pallen M.J."/>
        </authorList>
    </citation>
    <scope>NUCLEOTIDE SEQUENCE</scope>
    <source>
        <strain evidence="8">ChiBcec2-3848</strain>
    </source>
</reference>
<dbReference type="GO" id="GO:0005886">
    <property type="term" value="C:plasma membrane"/>
    <property type="evidence" value="ECO:0007669"/>
    <property type="project" value="UniProtKB-SubCell"/>
</dbReference>
<dbReference type="PANTHER" id="PTHR42788">
    <property type="entry name" value="TAURINE IMPORT ATP-BINDING PROTEIN-RELATED"/>
    <property type="match status" value="1"/>
</dbReference>
<proteinExistence type="predicted"/>
<dbReference type="InterPro" id="IPR017871">
    <property type="entry name" value="ABC_transporter-like_CS"/>
</dbReference>
<reference evidence="8" key="2">
    <citation type="submission" date="2021-04" db="EMBL/GenBank/DDBJ databases">
        <authorList>
            <person name="Gilroy R."/>
        </authorList>
    </citation>
    <scope>NUCLEOTIDE SEQUENCE</scope>
    <source>
        <strain evidence="8">ChiBcec2-3848</strain>
    </source>
</reference>
<name>A0A9D2PL64_9FIRM</name>
<organism evidence="8 9">
    <name type="scientific">Candidatus Blautia merdavium</name>
    <dbReference type="NCBI Taxonomy" id="2838494"/>
    <lineage>
        <taxon>Bacteria</taxon>
        <taxon>Bacillati</taxon>
        <taxon>Bacillota</taxon>
        <taxon>Clostridia</taxon>
        <taxon>Lachnospirales</taxon>
        <taxon>Lachnospiraceae</taxon>
        <taxon>Blautia</taxon>
    </lineage>
</organism>
<dbReference type="Proteomes" id="UP000823886">
    <property type="component" value="Unassembled WGS sequence"/>
</dbReference>
<keyword evidence="5 8" id="KW-0067">ATP-binding</keyword>
<dbReference type="GO" id="GO:0016887">
    <property type="term" value="F:ATP hydrolysis activity"/>
    <property type="evidence" value="ECO:0007669"/>
    <property type="project" value="InterPro"/>
</dbReference>
<keyword evidence="3" id="KW-1003">Cell membrane</keyword>
<evidence type="ECO:0000313" key="8">
    <source>
        <dbReference type="EMBL" id="HJC63082.1"/>
    </source>
</evidence>
<dbReference type="InterPro" id="IPR050166">
    <property type="entry name" value="ABC_transporter_ATP-bind"/>
</dbReference>
<accession>A0A9D2PL64</accession>
<dbReference type="PROSITE" id="PS50893">
    <property type="entry name" value="ABC_TRANSPORTER_2"/>
    <property type="match status" value="1"/>
</dbReference>
<dbReference type="AlphaFoldDB" id="A0A9D2PL64"/>
<comment type="subcellular location">
    <subcellularLocation>
        <location evidence="1">Cell membrane</location>
        <topology evidence="1">Peripheral membrane protein</topology>
    </subcellularLocation>
</comment>
<keyword evidence="2" id="KW-0813">Transport</keyword>
<evidence type="ECO:0000256" key="1">
    <source>
        <dbReference type="ARBA" id="ARBA00004202"/>
    </source>
</evidence>
<feature type="domain" description="ABC transporter" evidence="7">
    <location>
        <begin position="2"/>
        <end position="249"/>
    </location>
</feature>
<dbReference type="InterPro" id="IPR003593">
    <property type="entry name" value="AAA+_ATPase"/>
</dbReference>
<protein>
    <submittedName>
        <fullName evidence="8">ATP-binding cassette domain-containing protein</fullName>
    </submittedName>
</protein>
<evidence type="ECO:0000256" key="5">
    <source>
        <dbReference type="ARBA" id="ARBA00022840"/>
    </source>
</evidence>
<keyword evidence="4" id="KW-0547">Nucleotide-binding</keyword>
<evidence type="ECO:0000256" key="4">
    <source>
        <dbReference type="ARBA" id="ARBA00022741"/>
    </source>
</evidence>
<dbReference type="InterPro" id="IPR003439">
    <property type="entry name" value="ABC_transporter-like_ATP-bd"/>
</dbReference>
<dbReference type="SMART" id="SM00382">
    <property type="entry name" value="AAA"/>
    <property type="match status" value="1"/>
</dbReference>
<dbReference type="PROSITE" id="PS00211">
    <property type="entry name" value="ABC_TRANSPORTER_1"/>
    <property type="match status" value="1"/>
</dbReference>
<gene>
    <name evidence="8" type="ORF">H9753_05625</name>
</gene>
<sequence>MLELKHIHKYYNPGTVQEMCLFDDFNLRVEKGEFVSVVGSNGSGKTSMLNLICGSIDTDQGQICMDGKDITRQKEYKRLRNIGRVYQNPAMGTCPDMTILENLSLADHKGMFFGLQRGTNRKKEEEYKALLAQLGLGLEEKLHVKVGSLSGGQRQAMALLMSTMTPIDFLILDEHTAALDPKTADLIMELTEKIVREKKLTAIMVTHNLRYAVEYGTRLLMLHQGSAVMDIRGEEKKQLKIENILDKFNEISIECGNG</sequence>
<comment type="caution">
    <text evidence="8">The sequence shown here is derived from an EMBL/GenBank/DDBJ whole genome shotgun (WGS) entry which is preliminary data.</text>
</comment>
<dbReference type="Pfam" id="PF00005">
    <property type="entry name" value="ABC_tran"/>
    <property type="match status" value="1"/>
</dbReference>
<dbReference type="InterPro" id="IPR027417">
    <property type="entry name" value="P-loop_NTPase"/>
</dbReference>
<evidence type="ECO:0000256" key="6">
    <source>
        <dbReference type="ARBA" id="ARBA00023136"/>
    </source>
</evidence>
<evidence type="ECO:0000256" key="2">
    <source>
        <dbReference type="ARBA" id="ARBA00022448"/>
    </source>
</evidence>
<keyword evidence="6" id="KW-0472">Membrane</keyword>
<evidence type="ECO:0000256" key="3">
    <source>
        <dbReference type="ARBA" id="ARBA00022475"/>
    </source>
</evidence>
<dbReference type="PANTHER" id="PTHR42788:SF7">
    <property type="entry name" value="NITRATE ABC TRANSPORTER ATP-BINDING PROTEIN"/>
    <property type="match status" value="1"/>
</dbReference>
<dbReference type="SUPFAM" id="SSF52540">
    <property type="entry name" value="P-loop containing nucleoside triphosphate hydrolases"/>
    <property type="match status" value="1"/>
</dbReference>
<evidence type="ECO:0000313" key="9">
    <source>
        <dbReference type="Proteomes" id="UP000823886"/>
    </source>
</evidence>
<dbReference type="EMBL" id="DWVZ01000074">
    <property type="protein sequence ID" value="HJC63082.1"/>
    <property type="molecule type" value="Genomic_DNA"/>
</dbReference>
<dbReference type="Gene3D" id="3.40.50.300">
    <property type="entry name" value="P-loop containing nucleotide triphosphate hydrolases"/>
    <property type="match status" value="1"/>
</dbReference>